<protein>
    <recommendedName>
        <fullName evidence="4">SH3 domain-containing protein</fullName>
    </recommendedName>
</protein>
<dbReference type="KEGG" id="cbr:CBG_17269"/>
<proteinExistence type="predicted"/>
<accession>A0AAE8ZQA0</accession>
<dbReference type="EMBL" id="CP090896">
    <property type="protein sequence ID" value="ULT80795.1"/>
    <property type="molecule type" value="Genomic_DNA"/>
</dbReference>
<gene>
    <name evidence="2" type="ORF">L3Y34_010989</name>
</gene>
<feature type="compositionally biased region" description="Basic and acidic residues" evidence="1">
    <location>
        <begin position="206"/>
        <end position="216"/>
    </location>
</feature>
<evidence type="ECO:0000313" key="2">
    <source>
        <dbReference type="EMBL" id="ULT80795.1"/>
    </source>
</evidence>
<evidence type="ECO:0008006" key="4">
    <source>
        <dbReference type="Google" id="ProtNLM"/>
    </source>
</evidence>
<dbReference type="InterPro" id="IPR036028">
    <property type="entry name" value="SH3-like_dom_sf"/>
</dbReference>
<dbReference type="SUPFAM" id="SSF50044">
    <property type="entry name" value="SH3-domain"/>
    <property type="match status" value="1"/>
</dbReference>
<feature type="region of interest" description="Disordered" evidence="1">
    <location>
        <begin position="206"/>
        <end position="232"/>
    </location>
</feature>
<dbReference type="AlphaFoldDB" id="A0AAE8ZQA0"/>
<organism evidence="2 3">
    <name type="scientific">Caenorhabditis briggsae</name>
    <dbReference type="NCBI Taxonomy" id="6238"/>
    <lineage>
        <taxon>Eukaryota</taxon>
        <taxon>Metazoa</taxon>
        <taxon>Ecdysozoa</taxon>
        <taxon>Nematoda</taxon>
        <taxon>Chromadorea</taxon>
        <taxon>Rhabditida</taxon>
        <taxon>Rhabditina</taxon>
        <taxon>Rhabditomorpha</taxon>
        <taxon>Rhabditoidea</taxon>
        <taxon>Rhabditidae</taxon>
        <taxon>Peloderinae</taxon>
        <taxon>Caenorhabditis</taxon>
    </lineage>
</organism>
<evidence type="ECO:0000256" key="1">
    <source>
        <dbReference type="SAM" id="MobiDB-lite"/>
    </source>
</evidence>
<dbReference type="OMA" id="CEICQIM"/>
<name>A0AAE8ZQA0_CAEBR</name>
<reference evidence="2 3" key="1">
    <citation type="submission" date="2022-05" db="EMBL/GenBank/DDBJ databases">
        <title>Chromosome-level reference genomes for two strains of Caenorhabditis briggsae: an improved platform for comparative genomics.</title>
        <authorList>
            <person name="Stevens L."/>
            <person name="Andersen E.C."/>
        </authorList>
    </citation>
    <scope>NUCLEOTIDE SEQUENCE [LARGE SCALE GENOMIC DNA]</scope>
    <source>
        <strain evidence="2">QX1410_ONT</strain>
        <tissue evidence="2">Whole-organism</tissue>
    </source>
</reference>
<feature type="compositionally biased region" description="Polar residues" evidence="1">
    <location>
        <begin position="84"/>
        <end position="102"/>
    </location>
</feature>
<evidence type="ECO:0000313" key="3">
    <source>
        <dbReference type="Proteomes" id="UP000827892"/>
    </source>
</evidence>
<sequence length="306" mass="35070">MSRFHVPVPDYDFTIGKHRNPYTAVARNPYIPTPDYTVKNYKPKNRPSLNSIGTEFAPQNVPEFQEIQTQQLPAITIPIEVSQPSVQKQPSFQRPTNPTVSKQPDENFNYPEIKQHSYMEDHENDKERHMSTKEHIKQIGVPVLPGMTTPIFAQPSFELSGAPVATDQNRAYLRHLENHKKFDTLRGDRGIDDCEICQIMRKQLEAEKQDSGHHSLENGGRGSSNGSQRKRTDVRDIFRIEEQPEPEPLFQAIRARARHNYIMRRKGEATIHAMEEVNILNMDGGYALCHKSDNTMGWVPASVFEL</sequence>
<feature type="region of interest" description="Disordered" evidence="1">
    <location>
        <begin position="84"/>
        <end position="108"/>
    </location>
</feature>
<dbReference type="Proteomes" id="UP000827892">
    <property type="component" value="Chromosome X"/>
</dbReference>